<name>A0A8H7NY49_9APHY</name>
<protein>
    <submittedName>
        <fullName evidence="3">Uncharacterized protein</fullName>
    </submittedName>
</protein>
<feature type="transmembrane region" description="Helical" evidence="1">
    <location>
        <begin position="72"/>
        <end position="94"/>
    </location>
</feature>
<keyword evidence="1" id="KW-1133">Transmembrane helix</keyword>
<proteinExistence type="predicted"/>
<evidence type="ECO:0000313" key="3">
    <source>
        <dbReference type="EMBL" id="KAF9809099.1"/>
    </source>
</evidence>
<gene>
    <name evidence="3" type="ORF">IEO21_07568</name>
</gene>
<evidence type="ECO:0000256" key="2">
    <source>
        <dbReference type="SAM" id="SignalP"/>
    </source>
</evidence>
<dbReference type="Proteomes" id="UP000639403">
    <property type="component" value="Unassembled WGS sequence"/>
</dbReference>
<feature type="signal peptide" evidence="2">
    <location>
        <begin position="1"/>
        <end position="20"/>
    </location>
</feature>
<accession>A0A8H7NY49</accession>
<sequence length="267" mass="29778">MCTATCLLLILSTMHIIVDSRRVWVGFIRAENAEIYFSDVSKETWKNAIYEFETLIADGVLIYRCYIVWRSVWVIVPPIVGYCSVIVAGTHTVWSIAQLVGNPNDIFINETSQWVISFYALALATNFVATGLLAYKLWTSASRVAPHGGSSLRPVLIVIMECGALYSVSLLVMITTYRAHTNAAYVVIDIIGQIIPITFYMVIIRATMIKIKPNQPSTIQLSEPVYAVPSSTIATTDSERTKPMEVHIARFVDRDRTSGTHFGGKDF</sequence>
<keyword evidence="1" id="KW-0812">Transmembrane</keyword>
<keyword evidence="1" id="KW-0472">Membrane</keyword>
<feature type="chain" id="PRO_5034348101" evidence="2">
    <location>
        <begin position="21"/>
        <end position="267"/>
    </location>
</feature>
<evidence type="ECO:0000256" key="1">
    <source>
        <dbReference type="SAM" id="Phobius"/>
    </source>
</evidence>
<keyword evidence="2" id="KW-0732">Signal</keyword>
<feature type="transmembrane region" description="Helical" evidence="1">
    <location>
        <begin position="155"/>
        <end position="177"/>
    </location>
</feature>
<reference evidence="3" key="2">
    <citation type="journal article" name="Front. Microbiol.">
        <title>Degradative Capacity of Two Strains of Rhodonia placenta: From Phenotype to Genotype.</title>
        <authorList>
            <person name="Kolle M."/>
            <person name="Horta M.A.C."/>
            <person name="Nowrousian M."/>
            <person name="Ohm R.A."/>
            <person name="Benz J.P."/>
            <person name="Pilgard A."/>
        </authorList>
    </citation>
    <scope>NUCLEOTIDE SEQUENCE</scope>
    <source>
        <strain evidence="3">FPRL280</strain>
    </source>
</reference>
<dbReference type="AlphaFoldDB" id="A0A8H7NY49"/>
<comment type="caution">
    <text evidence="3">The sequence shown here is derived from an EMBL/GenBank/DDBJ whole genome shotgun (WGS) entry which is preliminary data.</text>
</comment>
<organism evidence="3 4">
    <name type="scientific">Rhodonia placenta</name>
    <dbReference type="NCBI Taxonomy" id="104341"/>
    <lineage>
        <taxon>Eukaryota</taxon>
        <taxon>Fungi</taxon>
        <taxon>Dikarya</taxon>
        <taxon>Basidiomycota</taxon>
        <taxon>Agaricomycotina</taxon>
        <taxon>Agaricomycetes</taxon>
        <taxon>Polyporales</taxon>
        <taxon>Adustoporiaceae</taxon>
        <taxon>Rhodonia</taxon>
    </lineage>
</organism>
<dbReference type="EMBL" id="JADOXO010000219">
    <property type="protein sequence ID" value="KAF9809099.1"/>
    <property type="molecule type" value="Genomic_DNA"/>
</dbReference>
<evidence type="ECO:0000313" key="4">
    <source>
        <dbReference type="Proteomes" id="UP000639403"/>
    </source>
</evidence>
<feature type="transmembrane region" description="Helical" evidence="1">
    <location>
        <begin position="114"/>
        <end position="135"/>
    </location>
</feature>
<reference evidence="3" key="1">
    <citation type="submission" date="2020-11" db="EMBL/GenBank/DDBJ databases">
        <authorList>
            <person name="Koelle M."/>
            <person name="Horta M.A.C."/>
            <person name="Nowrousian M."/>
            <person name="Ohm R.A."/>
            <person name="Benz P."/>
            <person name="Pilgard A."/>
        </authorList>
    </citation>
    <scope>NUCLEOTIDE SEQUENCE</scope>
    <source>
        <strain evidence="3">FPRL280</strain>
    </source>
</reference>
<feature type="transmembrane region" description="Helical" evidence="1">
    <location>
        <begin position="183"/>
        <end position="203"/>
    </location>
</feature>